<dbReference type="Proteomes" id="UP000467700">
    <property type="component" value="Unassembled WGS sequence"/>
</dbReference>
<keyword evidence="2" id="KW-1185">Reference proteome</keyword>
<reference evidence="1 2" key="1">
    <citation type="submission" date="2020-01" db="EMBL/GenBank/DDBJ databases">
        <authorList>
            <person name="Gupta K D."/>
        </authorList>
    </citation>
    <scope>NUCLEOTIDE SEQUENCE [LARGE SCALE GENOMIC DNA]</scope>
</reference>
<dbReference type="OrthoDB" id="5395091at2759"/>
<sequence>MQYPEVPTITLPDGTSPSILSGIPPEKLPSLPPSVQRKLVRALEDLLQKAHAMPRGKTVKEDQDRHVFIDAVSWQLATCLRYSMPTRIAEAVASLTFLTEAHRRIYKGTKVDVIPTLYLGVALSRIEGEEERALKTFKEAFDNLHASSQVPAKNLIWARANMARMLRGMGRNAEASIQERLTSLREWIVNNSLDFFPNVITNAIADDIGTGAHILDHRDVIAHFSRFRELGPNQWVLDDKIVLTK</sequence>
<comment type="caution">
    <text evidence="1">The sequence shown here is derived from an EMBL/GenBank/DDBJ whole genome shotgun (WGS) entry which is preliminary data.</text>
</comment>
<dbReference type="AlphaFoldDB" id="A0A8S0XI14"/>
<gene>
    <name evidence="1" type="ORF">AAE3_LOCUS5132</name>
</gene>
<evidence type="ECO:0000313" key="1">
    <source>
        <dbReference type="EMBL" id="CAA7262989.1"/>
    </source>
</evidence>
<organism evidence="1 2">
    <name type="scientific">Cyclocybe aegerita</name>
    <name type="common">Black poplar mushroom</name>
    <name type="synonym">Agrocybe aegerita</name>
    <dbReference type="NCBI Taxonomy" id="1973307"/>
    <lineage>
        <taxon>Eukaryota</taxon>
        <taxon>Fungi</taxon>
        <taxon>Dikarya</taxon>
        <taxon>Basidiomycota</taxon>
        <taxon>Agaricomycotina</taxon>
        <taxon>Agaricomycetes</taxon>
        <taxon>Agaricomycetidae</taxon>
        <taxon>Agaricales</taxon>
        <taxon>Agaricineae</taxon>
        <taxon>Bolbitiaceae</taxon>
        <taxon>Cyclocybe</taxon>
    </lineage>
</organism>
<name>A0A8S0XI14_CYCAE</name>
<accession>A0A8S0XI14</accession>
<proteinExistence type="predicted"/>
<protein>
    <submittedName>
        <fullName evidence="1">Uncharacterized protein</fullName>
    </submittedName>
</protein>
<evidence type="ECO:0000313" key="2">
    <source>
        <dbReference type="Proteomes" id="UP000467700"/>
    </source>
</evidence>
<dbReference type="EMBL" id="CACVBS010000037">
    <property type="protein sequence ID" value="CAA7262989.1"/>
    <property type="molecule type" value="Genomic_DNA"/>
</dbReference>